<dbReference type="AlphaFoldDB" id="A0A1Y2B162"/>
<feature type="chain" id="PRO_5012734114" evidence="1">
    <location>
        <begin position="19"/>
        <end position="58"/>
    </location>
</feature>
<sequence>MKSYLFLLFVVLVNSVFAKHYSYSSTFYGCPDECDTEEDPKCETGIPHNHLFIAMVKI</sequence>
<dbReference type="PROSITE" id="PS51257">
    <property type="entry name" value="PROKAR_LIPOPROTEIN"/>
    <property type="match status" value="1"/>
</dbReference>
<name>A0A1Y2B162_9FUNG</name>
<evidence type="ECO:0000313" key="2">
    <source>
        <dbReference type="EMBL" id="ORY28227.1"/>
    </source>
</evidence>
<proteinExistence type="predicted"/>
<gene>
    <name evidence="2" type="ORF">LY90DRAFT_90937</name>
</gene>
<dbReference type="Proteomes" id="UP000193920">
    <property type="component" value="Unassembled WGS sequence"/>
</dbReference>
<dbReference type="EMBL" id="MCOG01000187">
    <property type="protein sequence ID" value="ORY28227.1"/>
    <property type="molecule type" value="Genomic_DNA"/>
</dbReference>
<comment type="caution">
    <text evidence="2">The sequence shown here is derived from an EMBL/GenBank/DDBJ whole genome shotgun (WGS) entry which is preliminary data.</text>
</comment>
<organism evidence="2 3">
    <name type="scientific">Neocallimastix californiae</name>
    <dbReference type="NCBI Taxonomy" id="1754190"/>
    <lineage>
        <taxon>Eukaryota</taxon>
        <taxon>Fungi</taxon>
        <taxon>Fungi incertae sedis</taxon>
        <taxon>Chytridiomycota</taxon>
        <taxon>Chytridiomycota incertae sedis</taxon>
        <taxon>Neocallimastigomycetes</taxon>
        <taxon>Neocallimastigales</taxon>
        <taxon>Neocallimastigaceae</taxon>
        <taxon>Neocallimastix</taxon>
    </lineage>
</organism>
<keyword evidence="3" id="KW-1185">Reference proteome</keyword>
<keyword evidence="1" id="KW-0732">Signal</keyword>
<evidence type="ECO:0000313" key="3">
    <source>
        <dbReference type="Proteomes" id="UP000193920"/>
    </source>
</evidence>
<protein>
    <submittedName>
        <fullName evidence="2">Uncharacterized protein</fullName>
    </submittedName>
</protein>
<accession>A0A1Y2B162</accession>
<feature type="signal peptide" evidence="1">
    <location>
        <begin position="1"/>
        <end position="18"/>
    </location>
</feature>
<reference evidence="2 3" key="1">
    <citation type="submission" date="2016-08" db="EMBL/GenBank/DDBJ databases">
        <title>A Parts List for Fungal Cellulosomes Revealed by Comparative Genomics.</title>
        <authorList>
            <consortium name="DOE Joint Genome Institute"/>
            <person name="Haitjema C.H."/>
            <person name="Gilmore S.P."/>
            <person name="Henske J.K."/>
            <person name="Solomon K.V."/>
            <person name="De Groot R."/>
            <person name="Kuo A."/>
            <person name="Mondo S.J."/>
            <person name="Salamov A.A."/>
            <person name="Labutti K."/>
            <person name="Zhao Z."/>
            <person name="Chiniquy J."/>
            <person name="Barry K."/>
            <person name="Brewer H.M."/>
            <person name="Purvine S.O."/>
            <person name="Wright A.T."/>
            <person name="Boxma B."/>
            <person name="Van Alen T."/>
            <person name="Hackstein J.H."/>
            <person name="Baker S.E."/>
            <person name="Grigoriev I.V."/>
            <person name="O'Malley M.A."/>
        </authorList>
    </citation>
    <scope>NUCLEOTIDE SEQUENCE [LARGE SCALE GENOMIC DNA]</scope>
    <source>
        <strain evidence="2 3">G1</strain>
    </source>
</reference>
<evidence type="ECO:0000256" key="1">
    <source>
        <dbReference type="SAM" id="SignalP"/>
    </source>
</evidence>